<sequence>MAPARSSSILGPITSSDTLESMVLTRSQLTRAMKSPISARCSPYLRRIGESGRSPSRRARVIISTPRARSTFVCATSASSVRLMSIGSPRAAHRTVRLVVVERGPVPHAREGDREGDRPRSHALPPAPLRATIATRSASVATTICCSNATSREHPIGVGMPRKGPGTKARNLAAELRKLRESRGLRLSDVAEDIGWDKSKLSRTENGLRNFTLEEVVQLLGYYKVKGDQYARLVAAARSMNEPGWWEFDLQGLSEDSRTLVAYESSADEIISWSPFLIPGLLQTPDYTGELLRAHGGLTFEQRQERVAGRLRRQQVLNRKDVRFVGFIAELSLRTPGIERPVMRRQLAHLLEMQRRPNVSVRVVPWDATPHRALLTPFIFLRSTLDVVHVELISSGVFLDDEDDTRVYEKIITELDATSLSEAESVRVIEAQEGERT</sequence>
<feature type="compositionally biased region" description="Basic and acidic residues" evidence="1">
    <location>
        <begin position="108"/>
        <end position="120"/>
    </location>
</feature>
<dbReference type="Gene3D" id="1.10.260.40">
    <property type="entry name" value="lambda repressor-like DNA-binding domains"/>
    <property type="match status" value="1"/>
</dbReference>
<name>A0A2W4JR14_9PSEU</name>
<protein>
    <recommendedName>
        <fullName evidence="2">HTH cro/C1-type domain-containing protein</fullName>
    </recommendedName>
</protein>
<reference evidence="3" key="1">
    <citation type="submission" date="2018-05" db="EMBL/GenBank/DDBJ databases">
        <authorList>
            <person name="Lanie J.A."/>
            <person name="Ng W.-L."/>
            <person name="Kazmierczak K.M."/>
            <person name="Andrzejewski T.M."/>
            <person name="Davidsen T.M."/>
            <person name="Wayne K.J."/>
            <person name="Tettelin H."/>
            <person name="Glass J.I."/>
            <person name="Rusch D."/>
            <person name="Podicherti R."/>
            <person name="Tsui H.-C.T."/>
            <person name="Winkler M.E."/>
        </authorList>
    </citation>
    <scope>NUCLEOTIDE SEQUENCE</scope>
    <source>
        <strain evidence="3">ZC4RG45</strain>
    </source>
</reference>
<dbReference type="Pfam" id="PF13560">
    <property type="entry name" value="HTH_31"/>
    <property type="match status" value="1"/>
</dbReference>
<dbReference type="InterPro" id="IPR001387">
    <property type="entry name" value="Cro/C1-type_HTH"/>
</dbReference>
<evidence type="ECO:0000256" key="1">
    <source>
        <dbReference type="SAM" id="MobiDB-lite"/>
    </source>
</evidence>
<dbReference type="STRING" id="1111738.GCA_000427905_02397"/>
<dbReference type="EMBL" id="QGUI01000014">
    <property type="protein sequence ID" value="PZN01431.1"/>
    <property type="molecule type" value="Genomic_DNA"/>
</dbReference>
<evidence type="ECO:0000259" key="2">
    <source>
        <dbReference type="PROSITE" id="PS50943"/>
    </source>
</evidence>
<dbReference type="PROSITE" id="PS50943">
    <property type="entry name" value="HTH_CROC1"/>
    <property type="match status" value="1"/>
</dbReference>
<dbReference type="SMART" id="SM00530">
    <property type="entry name" value="HTH_XRE"/>
    <property type="match status" value="1"/>
</dbReference>
<dbReference type="SUPFAM" id="SSF47413">
    <property type="entry name" value="lambda repressor-like DNA-binding domains"/>
    <property type="match status" value="1"/>
</dbReference>
<dbReference type="GO" id="GO:0003677">
    <property type="term" value="F:DNA binding"/>
    <property type="evidence" value="ECO:0007669"/>
    <property type="project" value="InterPro"/>
</dbReference>
<accession>A0A2W4JR14</accession>
<dbReference type="CDD" id="cd00093">
    <property type="entry name" value="HTH_XRE"/>
    <property type="match status" value="1"/>
</dbReference>
<dbReference type="InterPro" id="IPR043917">
    <property type="entry name" value="DUF5753"/>
</dbReference>
<evidence type="ECO:0000313" key="3">
    <source>
        <dbReference type="EMBL" id="PZN01431.1"/>
    </source>
</evidence>
<organism evidence="3">
    <name type="scientific">Thermocrispum agreste</name>
    <dbReference type="NCBI Taxonomy" id="37925"/>
    <lineage>
        <taxon>Bacteria</taxon>
        <taxon>Bacillati</taxon>
        <taxon>Actinomycetota</taxon>
        <taxon>Actinomycetes</taxon>
        <taxon>Pseudonocardiales</taxon>
        <taxon>Pseudonocardiaceae</taxon>
        <taxon>Thermocrispum</taxon>
    </lineage>
</organism>
<gene>
    <name evidence="3" type="ORF">DIU77_00710</name>
</gene>
<dbReference type="Pfam" id="PF19054">
    <property type="entry name" value="DUF5753"/>
    <property type="match status" value="1"/>
</dbReference>
<feature type="region of interest" description="Disordered" evidence="1">
    <location>
        <begin position="104"/>
        <end position="126"/>
    </location>
</feature>
<proteinExistence type="predicted"/>
<dbReference type="InterPro" id="IPR010982">
    <property type="entry name" value="Lambda_DNA-bd_dom_sf"/>
</dbReference>
<dbReference type="AlphaFoldDB" id="A0A2W4JR14"/>
<comment type="caution">
    <text evidence="3">The sequence shown here is derived from an EMBL/GenBank/DDBJ whole genome shotgun (WGS) entry which is preliminary data.</text>
</comment>
<feature type="domain" description="HTH cro/C1-type" evidence="2">
    <location>
        <begin position="176"/>
        <end position="230"/>
    </location>
</feature>